<evidence type="ECO:0000313" key="4">
    <source>
        <dbReference type="Proteomes" id="UP000199671"/>
    </source>
</evidence>
<name>A0A1H0EBV5_9ACTO</name>
<protein>
    <submittedName>
        <fullName evidence="2">Uncharacterized protein</fullName>
    </submittedName>
</protein>
<dbReference type="Proteomes" id="UP000198541">
    <property type="component" value="Unassembled WGS sequence"/>
</dbReference>
<organism evidence="2 3">
    <name type="scientific">Actinomyces ruminicola</name>
    <dbReference type="NCBI Taxonomy" id="332524"/>
    <lineage>
        <taxon>Bacteria</taxon>
        <taxon>Bacillati</taxon>
        <taxon>Actinomycetota</taxon>
        <taxon>Actinomycetes</taxon>
        <taxon>Actinomycetales</taxon>
        <taxon>Actinomycetaceae</taxon>
        <taxon>Actinomyces</taxon>
    </lineage>
</organism>
<reference evidence="3" key="1">
    <citation type="submission" date="2016-10" db="EMBL/GenBank/DDBJ databases">
        <authorList>
            <person name="Varghese N."/>
            <person name="Submissions S."/>
        </authorList>
    </citation>
    <scope>NUCLEOTIDE SEQUENCE [LARGE SCALE GENOMIC DNA]</scope>
    <source>
        <strain evidence="3">DSM 27982</strain>
    </source>
</reference>
<dbReference type="EMBL" id="FNHU01000016">
    <property type="protein sequence ID" value="SDN17410.1"/>
    <property type="molecule type" value="Genomic_DNA"/>
</dbReference>
<dbReference type="InterPro" id="IPR036170">
    <property type="entry name" value="YezG-like_sf"/>
</dbReference>
<dbReference type="Proteomes" id="UP000199671">
    <property type="component" value="Unassembled WGS sequence"/>
</dbReference>
<sequence>MTEWSFEAQMQAVEALSDACVRWMRSAHVEEMSIEVQAVGARAGVRSRALRSSGLMRRGGWEDNIVPREVVEPAVKVRIAMARPGGGAWTKGVFTMNKQDYQLVSDFDYDHEPVLNPPYTPEDVAQELQLFPRDPKAMPDWMKQSQ</sequence>
<accession>A0A1H0EBV5</accession>
<dbReference type="SUPFAM" id="SSF160424">
    <property type="entry name" value="BH3703-like"/>
    <property type="match status" value="1"/>
</dbReference>
<reference evidence="2 4" key="2">
    <citation type="submission" date="2016-10" db="EMBL/GenBank/DDBJ databases">
        <authorList>
            <person name="de Groot N.N."/>
        </authorList>
    </citation>
    <scope>NUCLEOTIDE SEQUENCE [LARGE SCALE GENOMIC DNA]</scope>
    <source>
        <strain evidence="2">DSM 27982</strain>
        <strain evidence="1 4">KPR-7B</strain>
    </source>
</reference>
<evidence type="ECO:0000313" key="2">
    <source>
        <dbReference type="EMBL" id="SDN79819.1"/>
    </source>
</evidence>
<dbReference type="STRING" id="332524.SAMN04487766_11640"/>
<keyword evidence="3" id="KW-1185">Reference proteome</keyword>
<evidence type="ECO:0000313" key="3">
    <source>
        <dbReference type="Proteomes" id="UP000198541"/>
    </source>
</evidence>
<gene>
    <name evidence="1" type="ORF">SAMN04487766_11640</name>
    <name evidence="2" type="ORF">SAMN05216355_11520</name>
</gene>
<dbReference type="AlphaFoldDB" id="A0A1H0EBV5"/>
<dbReference type="EMBL" id="FNIM01000015">
    <property type="protein sequence ID" value="SDN79819.1"/>
    <property type="molecule type" value="Genomic_DNA"/>
</dbReference>
<dbReference type="RefSeq" id="WP_245690615.1">
    <property type="nucleotide sequence ID" value="NZ_FNHU01000016.1"/>
</dbReference>
<proteinExistence type="predicted"/>
<evidence type="ECO:0000313" key="1">
    <source>
        <dbReference type="EMBL" id="SDN17410.1"/>
    </source>
</evidence>